<evidence type="ECO:0000313" key="3">
    <source>
        <dbReference type="Proteomes" id="UP000692954"/>
    </source>
</evidence>
<dbReference type="CDD" id="cd06141">
    <property type="entry name" value="WRN_exo"/>
    <property type="match status" value="1"/>
</dbReference>
<dbReference type="GO" id="GO:0008408">
    <property type="term" value="F:3'-5' exonuclease activity"/>
    <property type="evidence" value="ECO:0007669"/>
    <property type="project" value="InterPro"/>
</dbReference>
<dbReference type="Proteomes" id="UP000692954">
    <property type="component" value="Unassembled WGS sequence"/>
</dbReference>
<evidence type="ECO:0000259" key="1">
    <source>
        <dbReference type="SMART" id="SM00474"/>
    </source>
</evidence>
<dbReference type="PANTHER" id="PTHR47765:SF2">
    <property type="entry name" value="EXONUCLEASE MUT-7 HOMOLOG"/>
    <property type="match status" value="1"/>
</dbReference>
<proteinExistence type="predicted"/>
<evidence type="ECO:0000313" key="2">
    <source>
        <dbReference type="EMBL" id="CAD8121244.1"/>
    </source>
</evidence>
<dbReference type="PANTHER" id="PTHR47765">
    <property type="entry name" value="3'-5' EXONUCLEASE DOMAIN-CONTAINING PROTEIN"/>
    <property type="match status" value="1"/>
</dbReference>
<name>A0A8S1R1K7_9CILI</name>
<dbReference type="GO" id="GO:0006139">
    <property type="term" value="P:nucleobase-containing compound metabolic process"/>
    <property type="evidence" value="ECO:0007669"/>
    <property type="project" value="InterPro"/>
</dbReference>
<dbReference type="EMBL" id="CAJJDN010000131">
    <property type="protein sequence ID" value="CAD8121244.1"/>
    <property type="molecule type" value="Genomic_DNA"/>
</dbReference>
<keyword evidence="3" id="KW-1185">Reference proteome</keyword>
<dbReference type="InterPro" id="IPR052408">
    <property type="entry name" value="Exonuclease_MUT-7-like"/>
</dbReference>
<sequence>MKQNIIGSKMINQGITKFFTLYSKNINTLITFFNIGKGEFRTILDQIKSSYIFICRIIKQFILSKGIKSFMIGLSRFACSIIQRLCKNTISYNITHSNKVYDMIMKKKDLKEFEIFFEKRVKILSNIIHSNFFNDKLIEEAKLKELILSNKTSEYIEDLIKQKRYFTAYRFMNALQYESVSYQELIHAMSNNEMKLQSKIIKEQHLDFQNNQKVLNHINGESLRFFIFRADIPIEKVEELFLGDEKKLQFLVENYFSTNKQVAIQIAKRNNIKVQNIQRQKEIDECINVEQNILLQNDDFLPSEMILKTKRIDQLILLKDLNISREDVYEIENEDQLNDQIVNEILEAKQTGIDSESYLEIPQTKFSSRNKVCLFQIALPKKIFLLNSTNLKKSKKYQEFLVKYTTSDALKIGQNIQQDLQSLLGQIGNYNVELKNVIELQQLFRMKFPNEKKTNLSFQCSKLFGKELDKVEQISNWQQRPLRNAQIHYAALDAFICLHLYNHYKQ</sequence>
<comment type="caution">
    <text evidence="2">The sequence shown here is derived from an EMBL/GenBank/DDBJ whole genome shotgun (WGS) entry which is preliminary data.</text>
</comment>
<gene>
    <name evidence="2" type="ORF">PSON_ATCC_30995.1.T1310042</name>
</gene>
<dbReference type="AlphaFoldDB" id="A0A8S1R1K7"/>
<accession>A0A8S1R1K7</accession>
<feature type="domain" description="3'-5' exonuclease" evidence="1">
    <location>
        <begin position="325"/>
        <end position="506"/>
    </location>
</feature>
<dbReference type="InterPro" id="IPR002562">
    <property type="entry name" value="3'-5'_exonuclease_dom"/>
</dbReference>
<organism evidence="2 3">
    <name type="scientific">Paramecium sonneborni</name>
    <dbReference type="NCBI Taxonomy" id="65129"/>
    <lineage>
        <taxon>Eukaryota</taxon>
        <taxon>Sar</taxon>
        <taxon>Alveolata</taxon>
        <taxon>Ciliophora</taxon>
        <taxon>Intramacronucleata</taxon>
        <taxon>Oligohymenophorea</taxon>
        <taxon>Peniculida</taxon>
        <taxon>Parameciidae</taxon>
        <taxon>Paramecium</taxon>
    </lineage>
</organism>
<protein>
    <recommendedName>
        <fullName evidence="1">3'-5' exonuclease domain-containing protein</fullName>
    </recommendedName>
</protein>
<dbReference type="Pfam" id="PF01612">
    <property type="entry name" value="DNA_pol_A_exo1"/>
    <property type="match status" value="1"/>
</dbReference>
<reference evidence="2" key="1">
    <citation type="submission" date="2021-01" db="EMBL/GenBank/DDBJ databases">
        <authorList>
            <consortium name="Genoscope - CEA"/>
            <person name="William W."/>
        </authorList>
    </citation>
    <scope>NUCLEOTIDE SEQUENCE</scope>
</reference>
<dbReference type="GO" id="GO:0003676">
    <property type="term" value="F:nucleic acid binding"/>
    <property type="evidence" value="ECO:0007669"/>
    <property type="project" value="InterPro"/>
</dbReference>
<dbReference type="SMART" id="SM00474">
    <property type="entry name" value="35EXOc"/>
    <property type="match status" value="1"/>
</dbReference>
<dbReference type="OrthoDB" id="428841at2759"/>